<accession>A0AAN8MIL2</accession>
<name>A0AAN8MIL2_9TELE</name>
<dbReference type="AlphaFoldDB" id="A0AAN8MIL2"/>
<evidence type="ECO:0000313" key="1">
    <source>
        <dbReference type="EMBL" id="KAK6324685.1"/>
    </source>
</evidence>
<dbReference type="EMBL" id="JAGTTL010000003">
    <property type="protein sequence ID" value="KAK6324685.1"/>
    <property type="molecule type" value="Genomic_DNA"/>
</dbReference>
<gene>
    <name evidence="1" type="ORF">J4Q44_G00040270</name>
</gene>
<protein>
    <submittedName>
        <fullName evidence="1">Uncharacterized protein</fullName>
    </submittedName>
</protein>
<reference evidence="1 2" key="1">
    <citation type="submission" date="2021-04" db="EMBL/GenBank/DDBJ databases">
        <authorList>
            <person name="De Guttry C."/>
            <person name="Zahm M."/>
            <person name="Klopp C."/>
            <person name="Cabau C."/>
            <person name="Louis A."/>
            <person name="Berthelot C."/>
            <person name="Parey E."/>
            <person name="Roest Crollius H."/>
            <person name="Montfort J."/>
            <person name="Robinson-Rechavi M."/>
            <person name="Bucao C."/>
            <person name="Bouchez O."/>
            <person name="Gislard M."/>
            <person name="Lluch J."/>
            <person name="Milhes M."/>
            <person name="Lampietro C."/>
            <person name="Lopez Roques C."/>
            <person name="Donnadieu C."/>
            <person name="Braasch I."/>
            <person name="Desvignes T."/>
            <person name="Postlethwait J."/>
            <person name="Bobe J."/>
            <person name="Wedekind C."/>
            <person name="Guiguen Y."/>
        </authorList>
    </citation>
    <scope>NUCLEOTIDE SEQUENCE [LARGE SCALE GENOMIC DNA]</scope>
    <source>
        <strain evidence="1">Cs_M1</strain>
        <tissue evidence="1">Blood</tissue>
    </source>
</reference>
<organism evidence="1 2">
    <name type="scientific">Coregonus suidteri</name>
    <dbReference type="NCBI Taxonomy" id="861788"/>
    <lineage>
        <taxon>Eukaryota</taxon>
        <taxon>Metazoa</taxon>
        <taxon>Chordata</taxon>
        <taxon>Craniata</taxon>
        <taxon>Vertebrata</taxon>
        <taxon>Euteleostomi</taxon>
        <taxon>Actinopterygii</taxon>
        <taxon>Neopterygii</taxon>
        <taxon>Teleostei</taxon>
        <taxon>Protacanthopterygii</taxon>
        <taxon>Salmoniformes</taxon>
        <taxon>Salmonidae</taxon>
        <taxon>Coregoninae</taxon>
        <taxon>Coregonus</taxon>
    </lineage>
</organism>
<comment type="caution">
    <text evidence="1">The sequence shown here is derived from an EMBL/GenBank/DDBJ whole genome shotgun (WGS) entry which is preliminary data.</text>
</comment>
<dbReference type="Proteomes" id="UP001356427">
    <property type="component" value="Unassembled WGS sequence"/>
</dbReference>
<proteinExistence type="predicted"/>
<keyword evidence="2" id="KW-1185">Reference proteome</keyword>
<evidence type="ECO:0000313" key="2">
    <source>
        <dbReference type="Proteomes" id="UP001356427"/>
    </source>
</evidence>
<sequence length="66" mass="7113">MDSTVLGGTADLLLQMRFEKDARNHIFTPFLKNGQAPPWLALCSSGLPVLLLLSQAGRLISYPAAS</sequence>